<dbReference type="OrthoDB" id="5290149at2"/>
<dbReference type="Proteomes" id="UP000197003">
    <property type="component" value="Chromosome"/>
</dbReference>
<accession>A0A1Z3N9K1</accession>
<dbReference type="EMBL" id="CP020946">
    <property type="protein sequence ID" value="ASD64115.1"/>
    <property type="molecule type" value="Genomic_DNA"/>
</dbReference>
<organism evidence="3 4">
    <name type="scientific">Bdellovibrio bacteriovorus</name>
    <dbReference type="NCBI Taxonomy" id="959"/>
    <lineage>
        <taxon>Bacteria</taxon>
        <taxon>Pseudomonadati</taxon>
        <taxon>Bdellovibrionota</taxon>
        <taxon>Bdellovibrionia</taxon>
        <taxon>Bdellovibrionales</taxon>
        <taxon>Pseudobdellovibrionaceae</taxon>
        <taxon>Bdellovibrio</taxon>
    </lineage>
</organism>
<name>A0A1Z3N9K1_BDEBC</name>
<dbReference type="InterPro" id="IPR051199">
    <property type="entry name" value="LPS_LOS_Heptosyltrfase"/>
</dbReference>
<dbReference type="GO" id="GO:0009244">
    <property type="term" value="P:lipopolysaccharide core region biosynthetic process"/>
    <property type="evidence" value="ECO:0007669"/>
    <property type="project" value="TreeGrafter"/>
</dbReference>
<keyword evidence="2 3" id="KW-0808">Transferase</keyword>
<evidence type="ECO:0000313" key="4">
    <source>
        <dbReference type="Proteomes" id="UP000197003"/>
    </source>
</evidence>
<gene>
    <name evidence="3" type="ORF">B9G79_11325</name>
</gene>
<dbReference type="AlphaFoldDB" id="A0A1Z3N9K1"/>
<sequence>MINCRHFSGYKPCSKNTVCDSSCAQKDVPTCSVLIVHLGALGAVVRSTSLLKAIKRKYPGSMITWVTDAPAHHLLKNHPALDRVLTTSEADLLQLSTLEFEVGFVIDKSLKACGVVKRTQVDQIYGFTVQGSNGAIVPATDAAQELWELGLDNHKKFFVNQKPETQLMIEALELGEYQRDDYWLPLTESEDREARRRKDMWLAENNKSLVIGLNTGCSPVIPYKKLTVDYHRLLIERIQAKFPYAEIALLGGPEDTIRNGLIQEGYSVISSETESGLRDGLISVAACDVVVTGDSLGMHMAISQKKQVVAWFGPTCAHEIDIYDRGFKLLTKSPCSPCWKRTCEKAIMCYDQVSLEEVIDALESCCANRLSGRSTALNPAP</sequence>
<evidence type="ECO:0000313" key="3">
    <source>
        <dbReference type="EMBL" id="ASD64115.1"/>
    </source>
</evidence>
<dbReference type="PANTHER" id="PTHR30160">
    <property type="entry name" value="TETRAACYLDISACCHARIDE 4'-KINASE-RELATED"/>
    <property type="match status" value="1"/>
</dbReference>
<dbReference type="GO" id="GO:0008713">
    <property type="term" value="F:ADP-heptose-lipopolysaccharide heptosyltransferase activity"/>
    <property type="evidence" value="ECO:0007669"/>
    <property type="project" value="TreeGrafter"/>
</dbReference>
<protein>
    <submittedName>
        <fullName evidence="3">Heptosyltransferase</fullName>
    </submittedName>
</protein>
<dbReference type="InterPro" id="IPR002201">
    <property type="entry name" value="Glyco_trans_9"/>
</dbReference>
<evidence type="ECO:0000256" key="1">
    <source>
        <dbReference type="ARBA" id="ARBA00022676"/>
    </source>
</evidence>
<keyword evidence="1" id="KW-0328">Glycosyltransferase</keyword>
<dbReference type="SUPFAM" id="SSF53756">
    <property type="entry name" value="UDP-Glycosyltransferase/glycogen phosphorylase"/>
    <property type="match status" value="1"/>
</dbReference>
<proteinExistence type="predicted"/>
<dbReference type="GO" id="GO:0005829">
    <property type="term" value="C:cytosol"/>
    <property type="evidence" value="ECO:0007669"/>
    <property type="project" value="TreeGrafter"/>
</dbReference>
<dbReference type="Gene3D" id="3.40.50.2000">
    <property type="entry name" value="Glycogen Phosphorylase B"/>
    <property type="match status" value="2"/>
</dbReference>
<dbReference type="Pfam" id="PF01075">
    <property type="entry name" value="Glyco_transf_9"/>
    <property type="match status" value="1"/>
</dbReference>
<evidence type="ECO:0000256" key="2">
    <source>
        <dbReference type="ARBA" id="ARBA00022679"/>
    </source>
</evidence>
<reference evidence="3 4" key="1">
    <citation type="submission" date="2017-04" db="EMBL/GenBank/DDBJ databases">
        <title>Whole genome sequence of Bdellovibrio bacteriovorus strain SSB218315.</title>
        <authorList>
            <person name="Oyedara O."/>
            <person name="Rodriguez-Perez M.A."/>
        </authorList>
    </citation>
    <scope>NUCLEOTIDE SEQUENCE [LARGE SCALE GENOMIC DNA]</scope>
    <source>
        <strain evidence="3 4">SSB218315</strain>
    </source>
</reference>